<dbReference type="Proteomes" id="UP000063919">
    <property type="component" value="Chromosome"/>
</dbReference>
<organism evidence="1 2">
    <name type="scientific">Spiroplasma cantharicola</name>
    <dbReference type="NCBI Taxonomy" id="362837"/>
    <lineage>
        <taxon>Bacteria</taxon>
        <taxon>Bacillati</taxon>
        <taxon>Mycoplasmatota</taxon>
        <taxon>Mollicutes</taxon>
        <taxon>Entomoplasmatales</taxon>
        <taxon>Spiroplasmataceae</taxon>
        <taxon>Spiroplasma</taxon>
    </lineage>
</organism>
<keyword evidence="2" id="KW-1185">Reference proteome</keyword>
<dbReference type="STRING" id="362837.SCANT_v1c04570"/>
<dbReference type="PATRIC" id="fig|362837.3.peg.466"/>
<sequence>MNSKEIWMIRHKGDNNKNMFHPFLILYISNKRVLALQFSSIDIHGNSYYGKFRNNNLFDIITSNSFNGVHANSEKVILTNVEGMEYQSLGDPKILYSFYLENLNEYNCKYKTLLTDYQFRIICQQIPNQGWEKEIKDLIDNIEY</sequence>
<reference evidence="1 2" key="1">
    <citation type="journal article" date="2015" name="Genome Announc.">
        <title>Complete Genome Sequence of Spiroplasma cantharicola CC-1T (DSM 21588), a Bacterium Isolated from Soldier Beetle (Cantharis carolinus).</title>
        <authorList>
            <person name="Lo W.S."/>
            <person name="Liu P.Y."/>
            <person name="Kuo C.H."/>
        </authorList>
    </citation>
    <scope>NUCLEOTIDE SEQUENCE [LARGE SCALE GENOMIC DNA]</scope>
    <source>
        <strain evidence="1 2">CC-1</strain>
    </source>
</reference>
<gene>
    <name evidence="1" type="ORF">SCANT_v1c04570</name>
</gene>
<dbReference type="KEGG" id="scj:SCANT_v1c04570"/>
<evidence type="ECO:0000313" key="2">
    <source>
        <dbReference type="Proteomes" id="UP000063919"/>
    </source>
</evidence>
<protein>
    <submittedName>
        <fullName evidence="1">Uncharacterized protein</fullName>
    </submittedName>
</protein>
<proteinExistence type="predicted"/>
<name>A0A0M5KC98_9MOLU</name>
<dbReference type="EMBL" id="CP012622">
    <property type="protein sequence ID" value="ALD66363.1"/>
    <property type="molecule type" value="Genomic_DNA"/>
</dbReference>
<accession>A0A0M5KC98</accession>
<evidence type="ECO:0000313" key="1">
    <source>
        <dbReference type="EMBL" id="ALD66363.1"/>
    </source>
</evidence>
<dbReference type="RefSeq" id="WP_053946126.1">
    <property type="nucleotide sequence ID" value="NZ_CP012622.1"/>
</dbReference>
<dbReference type="AlphaFoldDB" id="A0A0M5KC98"/>